<dbReference type="EnsemblMetazoa" id="AAEL005838-RB">
    <property type="protein sequence ID" value="AAEL005838-PB"/>
    <property type="gene ID" value="AAEL005838"/>
</dbReference>
<dbReference type="PROSITE" id="PS50157">
    <property type="entry name" value="ZINC_FINGER_C2H2_2"/>
    <property type="match status" value="3"/>
</dbReference>
<reference evidence="14" key="2">
    <citation type="submission" date="2022-10" db="UniProtKB">
        <authorList>
            <consortium name="EnsemblMetazoa"/>
        </authorList>
    </citation>
    <scope>IDENTIFICATION</scope>
    <source>
        <strain evidence="14">LVP_AGWG</strain>
    </source>
</reference>
<evidence type="ECO:0000256" key="10">
    <source>
        <dbReference type="PROSITE-ProRule" id="PRU01263"/>
    </source>
</evidence>
<evidence type="ECO:0000256" key="9">
    <source>
        <dbReference type="PROSITE-ProRule" id="PRU00042"/>
    </source>
</evidence>
<dbReference type="PROSITE" id="PS00028">
    <property type="entry name" value="ZINC_FINGER_C2H2_1"/>
    <property type="match status" value="3"/>
</dbReference>
<comment type="similarity">
    <text evidence="2">Belongs to the krueppel C2H2-type zinc-finger protein family.</text>
</comment>
<dbReference type="SMART" id="SM00868">
    <property type="entry name" value="zf-AD"/>
    <property type="match status" value="1"/>
</dbReference>
<dbReference type="InterPro" id="IPR050589">
    <property type="entry name" value="Ikaros_C2H2-ZF"/>
</dbReference>
<dbReference type="Gene3D" id="3.40.1800.20">
    <property type="match status" value="1"/>
</dbReference>
<protein>
    <submittedName>
        <fullName evidence="14">Uncharacterized protein</fullName>
    </submittedName>
</protein>
<evidence type="ECO:0000256" key="1">
    <source>
        <dbReference type="ARBA" id="ARBA00004123"/>
    </source>
</evidence>
<organism evidence="14 15">
    <name type="scientific">Aedes aegypti</name>
    <name type="common">Yellowfever mosquito</name>
    <name type="synonym">Culex aegypti</name>
    <dbReference type="NCBI Taxonomy" id="7159"/>
    <lineage>
        <taxon>Eukaryota</taxon>
        <taxon>Metazoa</taxon>
        <taxon>Ecdysozoa</taxon>
        <taxon>Arthropoda</taxon>
        <taxon>Hexapoda</taxon>
        <taxon>Insecta</taxon>
        <taxon>Pterygota</taxon>
        <taxon>Neoptera</taxon>
        <taxon>Endopterygota</taxon>
        <taxon>Diptera</taxon>
        <taxon>Nematocera</taxon>
        <taxon>Culicoidea</taxon>
        <taxon>Culicidae</taxon>
        <taxon>Culicinae</taxon>
        <taxon>Aedini</taxon>
        <taxon>Aedes</taxon>
        <taxon>Stegomyia</taxon>
    </lineage>
</organism>
<keyword evidence="8" id="KW-0539">Nucleus</keyword>
<feature type="region of interest" description="Disordered" evidence="11">
    <location>
        <begin position="1"/>
        <end position="25"/>
    </location>
</feature>
<dbReference type="PANTHER" id="PTHR24404">
    <property type="entry name" value="ZINC FINGER PROTEIN"/>
    <property type="match status" value="1"/>
</dbReference>
<proteinExistence type="inferred from homology"/>
<dbReference type="GO" id="GO:0000978">
    <property type="term" value="F:RNA polymerase II cis-regulatory region sequence-specific DNA binding"/>
    <property type="evidence" value="ECO:0007669"/>
    <property type="project" value="TreeGrafter"/>
</dbReference>
<evidence type="ECO:0000256" key="2">
    <source>
        <dbReference type="ARBA" id="ARBA00006991"/>
    </source>
</evidence>
<keyword evidence="15" id="KW-1185">Reference proteome</keyword>
<keyword evidence="5 9" id="KW-0863">Zinc-finger</keyword>
<feature type="binding site" evidence="10">
    <location>
        <position position="79"/>
    </location>
    <ligand>
        <name>Zn(2+)</name>
        <dbReference type="ChEBI" id="CHEBI:29105"/>
    </ligand>
</feature>
<dbReference type="PROSITE" id="PS51915">
    <property type="entry name" value="ZAD"/>
    <property type="match status" value="1"/>
</dbReference>
<dbReference type="FunFam" id="3.30.160.60:FF:000663">
    <property type="entry name" value="Zinc finger protein 45"/>
    <property type="match status" value="1"/>
</dbReference>
<evidence type="ECO:0000256" key="6">
    <source>
        <dbReference type="ARBA" id="ARBA00022833"/>
    </source>
</evidence>
<dbReference type="GO" id="GO:0008270">
    <property type="term" value="F:zinc ion binding"/>
    <property type="evidence" value="ECO:0007669"/>
    <property type="project" value="UniProtKB-UniRule"/>
</dbReference>
<dbReference type="OrthoDB" id="6077919at2759"/>
<dbReference type="InterPro" id="IPR013087">
    <property type="entry name" value="Znf_C2H2_type"/>
</dbReference>
<keyword evidence="7" id="KW-0238">DNA-binding</keyword>
<feature type="binding site" evidence="10">
    <location>
        <position position="38"/>
    </location>
    <ligand>
        <name>Zn(2+)</name>
        <dbReference type="ChEBI" id="CHEBI:29105"/>
    </ligand>
</feature>
<sequence length="470" mass="53754">MKSRSATAAETRNEASVEGERPNHKRPYNRKSLICRLCLRVLPKNQLPEIFAQSGNLPKVIQSAVGTEVSKKDRSIRICVCCLDMVKTISDFRATCERAEVLFTQNLEIPEGSFWTEDSDQKIFGKCRTLVEEFKIEVDKHFTNQLAVICDVQKKDVLEESTHSEDIPMEPTTVLEEEHVDVEDTGNAVKVEPEEQLYLEEEHLEEQPSGSEHDFVCSDVDDPDFVIDDQCNEMEDQNDDEEVSAPDIKETLDVAAPRRRRGRPCLPEELLKRRKRKPGEPKRKPGPKGYNKPPPQSICEICGVMVNRENQERHRNEHLGNRPYVCTIEGCSHAFTSKAGLHGHLARHADRDKIYDCDICGAKIKTKSSLHRHKKLHTAEKPHGCDICGKRFWRKSYLNHHATVHTGVAKFPCEYCGFVFKNKYWRSFHIKQKHVAKGEAPKFEALEELAENEEMAEVLEDGVEMGQILE</sequence>
<dbReference type="Proteomes" id="UP000008820">
    <property type="component" value="Chromosome 1"/>
</dbReference>
<feature type="domain" description="C2H2-type" evidence="12">
    <location>
        <begin position="324"/>
        <end position="353"/>
    </location>
</feature>
<dbReference type="Pfam" id="PF07776">
    <property type="entry name" value="zf-AD"/>
    <property type="match status" value="1"/>
</dbReference>
<keyword evidence="3 10" id="KW-0479">Metal-binding</keyword>
<comment type="subcellular location">
    <subcellularLocation>
        <location evidence="1">Nucleus</location>
    </subcellularLocation>
</comment>
<feature type="domain" description="C2H2-type" evidence="12">
    <location>
        <begin position="355"/>
        <end position="382"/>
    </location>
</feature>
<evidence type="ECO:0000313" key="14">
    <source>
        <dbReference type="EnsemblMetazoa" id="AAEL005838-PB"/>
    </source>
</evidence>
<name>A0A903U5K7_AEDAE</name>
<feature type="compositionally biased region" description="Polar residues" evidence="11">
    <location>
        <begin position="1"/>
        <end position="10"/>
    </location>
</feature>
<dbReference type="InterPro" id="IPR012934">
    <property type="entry name" value="Znf_AD"/>
</dbReference>
<evidence type="ECO:0000256" key="3">
    <source>
        <dbReference type="ARBA" id="ARBA00022723"/>
    </source>
</evidence>
<feature type="domain" description="C2H2-type" evidence="12">
    <location>
        <begin position="383"/>
        <end position="410"/>
    </location>
</feature>
<dbReference type="SUPFAM" id="SSF57716">
    <property type="entry name" value="Glucocorticoid receptor-like (DNA-binding domain)"/>
    <property type="match status" value="1"/>
</dbReference>
<evidence type="ECO:0000313" key="15">
    <source>
        <dbReference type="Proteomes" id="UP000008820"/>
    </source>
</evidence>
<dbReference type="SMART" id="SM00355">
    <property type="entry name" value="ZnF_C2H2"/>
    <property type="match status" value="5"/>
</dbReference>
<feature type="domain" description="ZAD" evidence="13">
    <location>
        <begin position="33"/>
        <end position="106"/>
    </location>
</feature>
<feature type="compositionally biased region" description="Acidic residues" evidence="11">
    <location>
        <begin position="235"/>
        <end position="244"/>
    </location>
</feature>
<feature type="region of interest" description="Disordered" evidence="11">
    <location>
        <begin position="235"/>
        <end position="294"/>
    </location>
</feature>
<dbReference type="AlphaFoldDB" id="A0A903U5K7"/>
<reference evidence="14 15" key="1">
    <citation type="submission" date="2017-06" db="EMBL/GenBank/DDBJ databases">
        <title>Aedes aegypti genome working group (AGWG) sequencing and assembly.</title>
        <authorList>
            <consortium name="Aedes aegypti Genome Working Group (AGWG)"/>
            <person name="Matthews B.J."/>
        </authorList>
    </citation>
    <scope>NUCLEOTIDE SEQUENCE [LARGE SCALE GENOMIC DNA]</scope>
    <source>
        <strain evidence="14 15">LVP_AGWG</strain>
    </source>
</reference>
<evidence type="ECO:0000259" key="13">
    <source>
        <dbReference type="PROSITE" id="PS51915"/>
    </source>
</evidence>
<evidence type="ECO:0000256" key="5">
    <source>
        <dbReference type="ARBA" id="ARBA00022771"/>
    </source>
</evidence>
<feature type="compositionally biased region" description="Basic and acidic residues" evidence="11">
    <location>
        <begin position="11"/>
        <end position="22"/>
    </location>
</feature>
<dbReference type="SUPFAM" id="SSF57667">
    <property type="entry name" value="beta-beta-alpha zinc fingers"/>
    <property type="match status" value="2"/>
</dbReference>
<dbReference type="Gene3D" id="3.30.160.60">
    <property type="entry name" value="Classic Zinc Finger"/>
    <property type="match status" value="3"/>
</dbReference>
<dbReference type="PANTHER" id="PTHR24404:SF110">
    <property type="entry name" value="C2H2-TYPE DOMAIN-CONTAINING PROTEIN"/>
    <property type="match status" value="1"/>
</dbReference>
<dbReference type="GO" id="GO:0006357">
    <property type="term" value="P:regulation of transcription by RNA polymerase II"/>
    <property type="evidence" value="ECO:0007669"/>
    <property type="project" value="TreeGrafter"/>
</dbReference>
<feature type="binding site" evidence="10">
    <location>
        <position position="82"/>
    </location>
    <ligand>
        <name>Zn(2+)</name>
        <dbReference type="ChEBI" id="CHEBI:29105"/>
    </ligand>
</feature>
<dbReference type="GO" id="GO:0003700">
    <property type="term" value="F:DNA-binding transcription factor activity"/>
    <property type="evidence" value="ECO:0007669"/>
    <property type="project" value="TreeGrafter"/>
</dbReference>
<evidence type="ECO:0000256" key="8">
    <source>
        <dbReference type="ARBA" id="ARBA00023242"/>
    </source>
</evidence>
<keyword evidence="6 10" id="KW-0862">Zinc</keyword>
<dbReference type="GO" id="GO:0005634">
    <property type="term" value="C:nucleus"/>
    <property type="evidence" value="ECO:0007669"/>
    <property type="project" value="UniProtKB-SubCell"/>
</dbReference>
<evidence type="ECO:0000259" key="12">
    <source>
        <dbReference type="PROSITE" id="PS50157"/>
    </source>
</evidence>
<keyword evidence="4" id="KW-0677">Repeat</keyword>
<evidence type="ECO:0000256" key="4">
    <source>
        <dbReference type="ARBA" id="ARBA00022737"/>
    </source>
</evidence>
<dbReference type="InterPro" id="IPR036236">
    <property type="entry name" value="Znf_C2H2_sf"/>
</dbReference>
<accession>A0A903U5K7</accession>
<feature type="binding site" evidence="10">
    <location>
        <position position="35"/>
    </location>
    <ligand>
        <name>Zn(2+)</name>
        <dbReference type="ChEBI" id="CHEBI:29105"/>
    </ligand>
</feature>
<evidence type="ECO:0000256" key="11">
    <source>
        <dbReference type="SAM" id="MobiDB-lite"/>
    </source>
</evidence>
<evidence type="ECO:0000256" key="7">
    <source>
        <dbReference type="ARBA" id="ARBA00023125"/>
    </source>
</evidence>
<gene>
    <name evidence="14" type="primary">5565950</name>
</gene>